<evidence type="ECO:0000256" key="7">
    <source>
        <dbReference type="ARBA" id="ARBA00023157"/>
    </source>
</evidence>
<dbReference type="OrthoDB" id="5945173at2759"/>
<dbReference type="RefSeq" id="XP_025025680.1">
    <property type="nucleotide sequence ID" value="XM_025169912.1"/>
</dbReference>
<keyword evidence="6" id="KW-0472">Membrane</keyword>
<dbReference type="Pfam" id="PF00087">
    <property type="entry name" value="Toxin_TOLIP"/>
    <property type="match status" value="1"/>
</dbReference>
<dbReference type="SUPFAM" id="SSF57302">
    <property type="entry name" value="Snake toxin-like"/>
    <property type="match status" value="1"/>
</dbReference>
<evidence type="ECO:0000256" key="4">
    <source>
        <dbReference type="ARBA" id="ARBA00022525"/>
    </source>
</evidence>
<keyword evidence="4" id="KW-0964">Secreted</keyword>
<dbReference type="PANTHER" id="PTHR16983">
    <property type="entry name" value="UPAR/LY6 DOMAIN-CONTAINING PROTEIN"/>
    <property type="match status" value="1"/>
</dbReference>
<name>A0A9F5IQ72_PYTBI</name>
<protein>
    <submittedName>
        <fullName evidence="12">Prostate stem cell antigen-like</fullName>
    </submittedName>
</protein>
<proteinExistence type="predicted"/>
<evidence type="ECO:0000313" key="12">
    <source>
        <dbReference type="RefSeq" id="XP_025025680.1"/>
    </source>
</evidence>
<evidence type="ECO:0000259" key="10">
    <source>
        <dbReference type="SMART" id="SM00134"/>
    </source>
</evidence>
<evidence type="ECO:0000313" key="11">
    <source>
        <dbReference type="Proteomes" id="UP000695026"/>
    </source>
</evidence>
<comment type="subcellular location">
    <subcellularLocation>
        <location evidence="1">Cell membrane</location>
    </subcellularLocation>
    <subcellularLocation>
        <location evidence="2">Secreted</location>
    </subcellularLocation>
</comment>
<feature type="chain" id="PRO_5039930174" evidence="9">
    <location>
        <begin position="21"/>
        <end position="124"/>
    </location>
</feature>
<dbReference type="GO" id="GO:0005886">
    <property type="term" value="C:plasma membrane"/>
    <property type="evidence" value="ECO:0007669"/>
    <property type="project" value="UniProtKB-SubCell"/>
</dbReference>
<evidence type="ECO:0000256" key="8">
    <source>
        <dbReference type="ARBA" id="ARBA00023180"/>
    </source>
</evidence>
<feature type="domain" description="UPAR/Ly6" evidence="10">
    <location>
        <begin position="21"/>
        <end position="107"/>
    </location>
</feature>
<keyword evidence="5 9" id="KW-0732">Signal</keyword>
<dbReference type="FunFam" id="2.10.60.10:FF:000003">
    <property type="entry name" value="lymphocyte antigen 6E isoform X1"/>
    <property type="match status" value="1"/>
</dbReference>
<dbReference type="InterPro" id="IPR035076">
    <property type="entry name" value="Toxin/TOLIP"/>
</dbReference>
<keyword evidence="8" id="KW-0325">Glycoprotein</keyword>
<evidence type="ECO:0000256" key="5">
    <source>
        <dbReference type="ARBA" id="ARBA00022729"/>
    </source>
</evidence>
<evidence type="ECO:0000256" key="9">
    <source>
        <dbReference type="SAM" id="SignalP"/>
    </source>
</evidence>
<dbReference type="GO" id="GO:0005576">
    <property type="term" value="C:extracellular region"/>
    <property type="evidence" value="ECO:0007669"/>
    <property type="project" value="UniProtKB-SubCell"/>
</dbReference>
<dbReference type="PANTHER" id="PTHR16983:SF1">
    <property type="entry name" value="PROSTATE STEM CELL ANTIGEN"/>
    <property type="match status" value="1"/>
</dbReference>
<dbReference type="OMA" id="ISKGCTS"/>
<dbReference type="InterPro" id="IPR045860">
    <property type="entry name" value="Snake_toxin-like_sf"/>
</dbReference>
<evidence type="ECO:0000256" key="1">
    <source>
        <dbReference type="ARBA" id="ARBA00004236"/>
    </source>
</evidence>
<dbReference type="Proteomes" id="UP000695026">
    <property type="component" value="Unplaced"/>
</dbReference>
<keyword evidence="7" id="KW-1015">Disulfide bond</keyword>
<dbReference type="KEGG" id="pbi:112541254"/>
<evidence type="ECO:0000256" key="6">
    <source>
        <dbReference type="ARBA" id="ARBA00023136"/>
    </source>
</evidence>
<dbReference type="GeneID" id="112541254"/>
<dbReference type="Gene3D" id="2.10.60.10">
    <property type="entry name" value="CD59"/>
    <property type="match status" value="1"/>
</dbReference>
<dbReference type="SMART" id="SM00134">
    <property type="entry name" value="LU"/>
    <property type="match status" value="1"/>
</dbReference>
<dbReference type="InterPro" id="IPR051110">
    <property type="entry name" value="Ly-6/neurotoxin-like_GPI-ap"/>
</dbReference>
<keyword evidence="3" id="KW-1003">Cell membrane</keyword>
<evidence type="ECO:0000256" key="3">
    <source>
        <dbReference type="ARBA" id="ARBA00022475"/>
    </source>
</evidence>
<dbReference type="AlphaFoldDB" id="A0A9F5IQ72"/>
<sequence>MKAVLIFLLAGVLFVQPNGSLRCYTCNTQFNIDNCKTAVICKEQARACKTDVINTVGFLNIISKECVSSCNMYYKDFFLGKRNISCCSTDLCNAGGISAFRPNCTQMVMVVFISFACIILGSVL</sequence>
<dbReference type="CDD" id="cd23573">
    <property type="entry name" value="TFP_LU_ECD_PSCA"/>
    <property type="match status" value="1"/>
</dbReference>
<dbReference type="InterPro" id="IPR016054">
    <property type="entry name" value="LY6_UPA_recep-like"/>
</dbReference>
<reference evidence="12" key="1">
    <citation type="submission" date="2025-08" db="UniProtKB">
        <authorList>
            <consortium name="RefSeq"/>
        </authorList>
    </citation>
    <scope>IDENTIFICATION</scope>
    <source>
        <tissue evidence="12">Liver</tissue>
    </source>
</reference>
<feature type="signal peptide" evidence="9">
    <location>
        <begin position="1"/>
        <end position="20"/>
    </location>
</feature>
<organism evidence="11 12">
    <name type="scientific">Python bivittatus</name>
    <name type="common">Burmese python</name>
    <name type="synonym">Python molurus bivittatus</name>
    <dbReference type="NCBI Taxonomy" id="176946"/>
    <lineage>
        <taxon>Eukaryota</taxon>
        <taxon>Metazoa</taxon>
        <taxon>Chordata</taxon>
        <taxon>Craniata</taxon>
        <taxon>Vertebrata</taxon>
        <taxon>Euteleostomi</taxon>
        <taxon>Lepidosauria</taxon>
        <taxon>Squamata</taxon>
        <taxon>Bifurcata</taxon>
        <taxon>Unidentata</taxon>
        <taxon>Episquamata</taxon>
        <taxon>Toxicofera</taxon>
        <taxon>Serpentes</taxon>
        <taxon>Henophidia</taxon>
        <taxon>Pythonidae</taxon>
        <taxon>Python</taxon>
    </lineage>
</organism>
<keyword evidence="11" id="KW-1185">Reference proteome</keyword>
<accession>A0A9F5IQ72</accession>
<evidence type="ECO:0000256" key="2">
    <source>
        <dbReference type="ARBA" id="ARBA00004613"/>
    </source>
</evidence>
<gene>
    <name evidence="12" type="primary">LOC112541254</name>
</gene>